<dbReference type="CDD" id="cd02440">
    <property type="entry name" value="AdoMet_MTases"/>
    <property type="match status" value="1"/>
</dbReference>
<dbReference type="NCBIfam" id="TIGR04345">
    <property type="entry name" value="ovoA_Cterm"/>
    <property type="match status" value="1"/>
</dbReference>
<dbReference type="SUPFAM" id="SSF53335">
    <property type="entry name" value="S-adenosyl-L-methionine-dependent methyltransferases"/>
    <property type="match status" value="1"/>
</dbReference>
<evidence type="ECO:0000259" key="5">
    <source>
        <dbReference type="Pfam" id="PF12867"/>
    </source>
</evidence>
<evidence type="ECO:0000259" key="4">
    <source>
        <dbReference type="Pfam" id="PF03781"/>
    </source>
</evidence>
<dbReference type="PANTHER" id="PTHR23150">
    <property type="entry name" value="SULFATASE MODIFYING FACTOR 1, 2"/>
    <property type="match status" value="1"/>
</dbReference>
<dbReference type="InterPro" id="IPR005532">
    <property type="entry name" value="SUMF_dom"/>
</dbReference>
<dbReference type="EMBL" id="CP118224">
    <property type="protein sequence ID" value="WMC09314.1"/>
    <property type="molecule type" value="Genomic_DNA"/>
</dbReference>
<evidence type="ECO:0000256" key="2">
    <source>
        <dbReference type="ARBA" id="ARBA00023004"/>
    </source>
</evidence>
<dbReference type="InterPro" id="IPR025714">
    <property type="entry name" value="Methyltranfer_dom"/>
</dbReference>
<dbReference type="NCBIfam" id="TIGR04344">
    <property type="entry name" value="ovoA_Nterm"/>
    <property type="match status" value="1"/>
</dbReference>
<evidence type="ECO:0000256" key="3">
    <source>
        <dbReference type="ARBA" id="ARBA00037882"/>
    </source>
</evidence>
<feature type="domain" description="DinB-like" evidence="5">
    <location>
        <begin position="32"/>
        <end position="167"/>
    </location>
</feature>
<dbReference type="Proteomes" id="UP001223802">
    <property type="component" value="Chromosome"/>
</dbReference>
<dbReference type="InterPro" id="IPR042095">
    <property type="entry name" value="SUMF_sf"/>
</dbReference>
<dbReference type="AlphaFoldDB" id="A0AA50KKQ1"/>
<evidence type="ECO:0000313" key="7">
    <source>
        <dbReference type="EMBL" id="WMC09314.1"/>
    </source>
</evidence>
<dbReference type="Gene3D" id="3.90.1580.10">
    <property type="entry name" value="paralog of FGE (formylglycine-generating enzyme)"/>
    <property type="match status" value="1"/>
</dbReference>
<keyword evidence="1" id="KW-0560">Oxidoreductase</keyword>
<sequence length="706" mass="81311">MFMHTLADAVTRTPLLTGTSPAHKREEIRRYFHQTFSLYEALFDCIATEAAYYSRPEPLRHPLIFYFGHTAVFFINKLVLGKYLPERIDERLESMFAIGVDEMSWDDLNDAHYDWPGLAQTREYRRRVRDTVDRFISDMPLSLPITQDSAAWIVLMGIEHERIHLETSSVIMRMLPLEQLRPHPLWTPCTETGPAPQNALLPVAGDTITLGKPAGAATYGWDNEYGSKTVEVQPCRVSKYLVSNGEFLEFVQDGGYQKPEYWTEEGRRWLGFTQAGMPRFWRQHHGEYRQRNLLEEVPLPLNWPVEVNYLEAKAFCNWKAVQTGRHIRLPTEAEWTLLRNRIDADQPDWPRAPGNLNLEYFASSCPVNRFETGGIYDIVGNVWQWTETPIDGFPGFEVHPLYDDFSTPTFDNRHNLFKGGSWISTGNEATRYSRYAFRRHFFQHAGFRYIESDNPEVPVEPVNTYETDELVAQYLEFHYGDAYFGVPNYPVACVNALLGHLPHVSKGRALDLGCSVGRASFELARHFDRVDGIDFSARFIQHGFQLKESGQTRFAIPTEGELVEFKEASLEQMGYAGVADRIEFVQGDAHNLKPRFTGYDLIFCGNLIDRLYDPAAFLSKVHQRLNRSGCLVLTSPYTWLEEYTPKARWLGGIKVNGENFTTLDGLKAVLGEHFELVGRQDIPFVIRETRRKFQHTLAEMTVWKLK</sequence>
<evidence type="ECO:0000259" key="6">
    <source>
        <dbReference type="Pfam" id="PF13847"/>
    </source>
</evidence>
<dbReference type="Pfam" id="PF03781">
    <property type="entry name" value="FGE-sulfatase"/>
    <property type="match status" value="1"/>
</dbReference>
<dbReference type="Pfam" id="PF12867">
    <property type="entry name" value="DinB_2"/>
    <property type="match status" value="1"/>
</dbReference>
<feature type="domain" description="Sulfatase-modifying factor enzyme-like" evidence="4">
    <location>
        <begin position="207"/>
        <end position="449"/>
    </location>
</feature>
<dbReference type="InterPro" id="IPR027625">
    <property type="entry name" value="OvoA_Cterm"/>
</dbReference>
<dbReference type="RefSeq" id="WP_306760516.1">
    <property type="nucleotide sequence ID" value="NZ_CP118224.1"/>
</dbReference>
<comment type="pathway">
    <text evidence="3">Amino-acid biosynthesis; ergothioneine biosynthesis.</text>
</comment>
<dbReference type="GO" id="GO:0120147">
    <property type="term" value="F:formylglycine-generating oxidase activity"/>
    <property type="evidence" value="ECO:0007669"/>
    <property type="project" value="TreeGrafter"/>
</dbReference>
<dbReference type="InterPro" id="IPR051043">
    <property type="entry name" value="Sulfatase_Mod_Factor_Kinase"/>
</dbReference>
<dbReference type="SUPFAM" id="SSF56436">
    <property type="entry name" value="C-type lectin-like"/>
    <property type="match status" value="1"/>
</dbReference>
<evidence type="ECO:0000256" key="1">
    <source>
        <dbReference type="ARBA" id="ARBA00023002"/>
    </source>
</evidence>
<name>A0AA50KKQ1_9GAMM</name>
<proteinExistence type="predicted"/>
<dbReference type="InterPro" id="IPR016187">
    <property type="entry name" value="CTDL_fold"/>
</dbReference>
<accession>A0AA50KKQ1</accession>
<dbReference type="InterPro" id="IPR024775">
    <property type="entry name" value="DinB-like"/>
</dbReference>
<feature type="domain" description="Methyltransferase" evidence="6">
    <location>
        <begin position="505"/>
        <end position="637"/>
    </location>
</feature>
<dbReference type="InterPro" id="IPR029063">
    <property type="entry name" value="SAM-dependent_MTases_sf"/>
</dbReference>
<dbReference type="Gene3D" id="3.40.50.150">
    <property type="entry name" value="Vaccinia Virus protein VP39"/>
    <property type="match status" value="1"/>
</dbReference>
<keyword evidence="2" id="KW-0408">Iron</keyword>
<organism evidence="7 8">
    <name type="scientific">Oceanimonas pelagia</name>
    <dbReference type="NCBI Taxonomy" id="3028314"/>
    <lineage>
        <taxon>Bacteria</taxon>
        <taxon>Pseudomonadati</taxon>
        <taxon>Pseudomonadota</taxon>
        <taxon>Gammaproteobacteria</taxon>
        <taxon>Aeromonadales</taxon>
        <taxon>Aeromonadaceae</taxon>
        <taxon>Oceanimonas</taxon>
    </lineage>
</organism>
<protein>
    <submittedName>
        <fullName evidence="7">5-histidylcysteine sulfoxide synthase</fullName>
    </submittedName>
</protein>
<dbReference type="InterPro" id="IPR027577">
    <property type="entry name" value="OvoA_Nterm"/>
</dbReference>
<dbReference type="PANTHER" id="PTHR23150:SF26">
    <property type="entry name" value="GENERIC METHYLTRANSFERASE"/>
    <property type="match status" value="1"/>
</dbReference>
<dbReference type="KEGG" id="ope:PU634_09250"/>
<reference evidence="7 8" key="1">
    <citation type="submission" date="2023-02" db="EMBL/GenBank/DDBJ databases">
        <title>Complete genome sequence of a novel bacterium Oceanimonas sp. NTOU-MSR1 isolated from marine coast sediment.</title>
        <authorList>
            <person name="Yang H.-T."/>
            <person name="Chen Y.-L."/>
            <person name="Ho Y.-N."/>
        </authorList>
    </citation>
    <scope>NUCLEOTIDE SEQUENCE [LARGE SCALE GENOMIC DNA]</scope>
    <source>
        <strain evidence="7 8">NTOU-MSR1</strain>
    </source>
</reference>
<keyword evidence="8" id="KW-1185">Reference proteome</keyword>
<evidence type="ECO:0000313" key="8">
    <source>
        <dbReference type="Proteomes" id="UP001223802"/>
    </source>
</evidence>
<gene>
    <name evidence="7" type="primary">ovoA</name>
    <name evidence="7" type="ORF">PU634_09250</name>
</gene>
<dbReference type="FunFam" id="3.90.1580.10:FF:000006">
    <property type="entry name" value="Generic methyltransferase, putative"/>
    <property type="match status" value="1"/>
</dbReference>
<dbReference type="Pfam" id="PF13847">
    <property type="entry name" value="Methyltransf_31"/>
    <property type="match status" value="1"/>
</dbReference>